<evidence type="ECO:0000256" key="2">
    <source>
        <dbReference type="ARBA" id="ARBA00022475"/>
    </source>
</evidence>
<feature type="transmembrane region" description="Helical" evidence="8">
    <location>
        <begin position="143"/>
        <end position="160"/>
    </location>
</feature>
<protein>
    <recommendedName>
        <fullName evidence="11">DUF2029 domain-containing protein</fullName>
    </recommendedName>
</protein>
<sequence length="480" mass="52921">MLQQSPPRFTTIVEGNLESGHRPADISENCCCNCPPSFPGGICWRAFFRAFWACYILSAMSAEIPSQETLVPRNVLGVWWIFCVIASLLWVICAIAHRHGYDPLAKPLLDSPLTDITVYAQRFELYRTPAFFAKSSDPKVSTFAYPPAAALIYYFFYKIIPHSRYLYVGLSALVSLVTIGSLWLLGVRFLRSPFRSGLFVATSLLFSFPFLFLMQRGNIELIVWIVIAIGILAYFRGALYLAAVLFGIAASVKLYPVLLLGLFLSRRKAYGPFFAGLASCTVVTLFALWFSGPSIGYAADGFAAGVAGFQGGYVKQIRFTEIGFDHSLFSPLKLLAIQHNMSLASLTRPYYLIAGLFMAIAFFLRVRKLPSINQLVFLVTAMILFPPVSYEYTLVHLYLPLLLLLATFVGYRSESGPPVSSIVLGALVCMLILLLPVDLLGKLPVFLAGQLQVIPLLFLLGFTVAAPWTSEAAAVTAVSL</sequence>
<evidence type="ECO:0008006" key="11">
    <source>
        <dbReference type="Google" id="ProtNLM"/>
    </source>
</evidence>
<evidence type="ECO:0000256" key="3">
    <source>
        <dbReference type="ARBA" id="ARBA00022679"/>
    </source>
</evidence>
<feature type="transmembrane region" description="Helical" evidence="8">
    <location>
        <begin position="349"/>
        <end position="366"/>
    </location>
</feature>
<proteinExistence type="inferred from homology"/>
<keyword evidence="2" id="KW-1003">Cell membrane</keyword>
<feature type="transmembrane region" description="Helical" evidence="8">
    <location>
        <begin position="269"/>
        <end position="290"/>
    </location>
</feature>
<dbReference type="RefSeq" id="WP_184257665.1">
    <property type="nucleotide sequence ID" value="NZ_JACHIO010000015.1"/>
</dbReference>
<name>A0A7W7ZSC5_9BACT</name>
<keyword evidence="4 8" id="KW-0812">Transmembrane</keyword>
<feature type="transmembrane region" description="Helical" evidence="8">
    <location>
        <begin position="453"/>
        <end position="470"/>
    </location>
</feature>
<comment type="similarity">
    <text evidence="7">Belongs to the glycosyltransferase 87 family.</text>
</comment>
<accession>A0A7W7ZSC5</accession>
<feature type="transmembrane region" description="Helical" evidence="8">
    <location>
        <begin position="197"/>
        <end position="215"/>
    </location>
</feature>
<dbReference type="AlphaFoldDB" id="A0A7W7ZSC5"/>
<feature type="transmembrane region" description="Helical" evidence="8">
    <location>
        <begin position="221"/>
        <end position="248"/>
    </location>
</feature>
<evidence type="ECO:0000256" key="6">
    <source>
        <dbReference type="ARBA" id="ARBA00023136"/>
    </source>
</evidence>
<dbReference type="InterPro" id="IPR018584">
    <property type="entry name" value="GT87"/>
</dbReference>
<feature type="transmembrane region" description="Helical" evidence="8">
    <location>
        <begin position="166"/>
        <end position="185"/>
    </location>
</feature>
<feature type="transmembrane region" description="Helical" evidence="8">
    <location>
        <begin position="76"/>
        <end position="96"/>
    </location>
</feature>
<evidence type="ECO:0000256" key="1">
    <source>
        <dbReference type="ARBA" id="ARBA00004651"/>
    </source>
</evidence>
<evidence type="ECO:0000256" key="8">
    <source>
        <dbReference type="SAM" id="Phobius"/>
    </source>
</evidence>
<dbReference type="Proteomes" id="UP000584867">
    <property type="component" value="Unassembled WGS sequence"/>
</dbReference>
<keyword evidence="5 8" id="KW-1133">Transmembrane helix</keyword>
<evidence type="ECO:0000313" key="10">
    <source>
        <dbReference type="Proteomes" id="UP000584867"/>
    </source>
</evidence>
<evidence type="ECO:0000256" key="4">
    <source>
        <dbReference type="ARBA" id="ARBA00022692"/>
    </source>
</evidence>
<dbReference type="GO" id="GO:0016758">
    <property type="term" value="F:hexosyltransferase activity"/>
    <property type="evidence" value="ECO:0007669"/>
    <property type="project" value="InterPro"/>
</dbReference>
<evidence type="ECO:0000256" key="5">
    <source>
        <dbReference type="ARBA" id="ARBA00022989"/>
    </source>
</evidence>
<dbReference type="Pfam" id="PF09594">
    <property type="entry name" value="GT87"/>
    <property type="match status" value="1"/>
</dbReference>
<reference evidence="9 10" key="1">
    <citation type="submission" date="2020-08" db="EMBL/GenBank/DDBJ databases">
        <title>Genomic Encyclopedia of Type Strains, Phase IV (KMG-V): Genome sequencing to study the core and pangenomes of soil and plant-associated prokaryotes.</title>
        <authorList>
            <person name="Whitman W."/>
        </authorList>
    </citation>
    <scope>NUCLEOTIDE SEQUENCE [LARGE SCALE GENOMIC DNA]</scope>
    <source>
        <strain evidence="9 10">X5P3</strain>
    </source>
</reference>
<evidence type="ECO:0000256" key="7">
    <source>
        <dbReference type="ARBA" id="ARBA00024033"/>
    </source>
</evidence>
<organism evidence="9 10">
    <name type="scientific">Granulicella mallensis</name>
    <dbReference type="NCBI Taxonomy" id="940614"/>
    <lineage>
        <taxon>Bacteria</taxon>
        <taxon>Pseudomonadati</taxon>
        <taxon>Acidobacteriota</taxon>
        <taxon>Terriglobia</taxon>
        <taxon>Terriglobales</taxon>
        <taxon>Acidobacteriaceae</taxon>
        <taxon>Granulicella</taxon>
    </lineage>
</organism>
<gene>
    <name evidence="9" type="ORF">HDF15_003548</name>
</gene>
<comment type="caution">
    <text evidence="9">The sequence shown here is derived from an EMBL/GenBank/DDBJ whole genome shotgun (WGS) entry which is preliminary data.</text>
</comment>
<comment type="subcellular location">
    <subcellularLocation>
        <location evidence="1">Cell membrane</location>
        <topology evidence="1">Multi-pass membrane protein</topology>
    </subcellularLocation>
</comment>
<dbReference type="EMBL" id="JACHIO010000015">
    <property type="protein sequence ID" value="MBB5065185.1"/>
    <property type="molecule type" value="Genomic_DNA"/>
</dbReference>
<keyword evidence="3" id="KW-0808">Transferase</keyword>
<evidence type="ECO:0000313" key="9">
    <source>
        <dbReference type="EMBL" id="MBB5065185.1"/>
    </source>
</evidence>
<dbReference type="GO" id="GO:0005886">
    <property type="term" value="C:plasma membrane"/>
    <property type="evidence" value="ECO:0007669"/>
    <property type="project" value="UniProtKB-SubCell"/>
</dbReference>
<keyword evidence="6 8" id="KW-0472">Membrane</keyword>
<feature type="transmembrane region" description="Helical" evidence="8">
    <location>
        <begin position="375"/>
        <end position="399"/>
    </location>
</feature>
<feature type="transmembrane region" description="Helical" evidence="8">
    <location>
        <begin position="419"/>
        <end position="441"/>
    </location>
</feature>